<protein>
    <submittedName>
        <fullName evidence="5">Acyl_transf_3 domain-containing protein</fullName>
    </submittedName>
</protein>
<dbReference type="GO" id="GO:0000271">
    <property type="term" value="P:polysaccharide biosynthetic process"/>
    <property type="evidence" value="ECO:0007669"/>
    <property type="project" value="TreeGrafter"/>
</dbReference>
<dbReference type="EMBL" id="UZAH01025854">
    <property type="protein sequence ID" value="VDO71673.1"/>
    <property type="molecule type" value="Genomic_DNA"/>
</dbReference>
<feature type="transmembrane region" description="Helical" evidence="1">
    <location>
        <begin position="9"/>
        <end position="26"/>
    </location>
</feature>
<keyword evidence="1" id="KW-1133">Transmembrane helix</keyword>
<sequence>MLNKRCDIQGLRGWAIILVILFHFYPEYFPNGYLGVDVFLVLSGFLVTMILRRSETLNLNTFGVFYYRRLVFQRILPLYLLCISCTTVAIHLILPTSYRKLNATYARQAFLLTTNMHYSSEMEMDYQIMVCSRNLFTHTWSLCLEMQWYLIVPFLFLLQKCITKRDKLFILSKC</sequence>
<dbReference type="GO" id="GO:0016020">
    <property type="term" value="C:membrane"/>
    <property type="evidence" value="ECO:0007669"/>
    <property type="project" value="TreeGrafter"/>
</dbReference>
<dbReference type="PANTHER" id="PTHR23028">
    <property type="entry name" value="ACETYLTRANSFERASE"/>
    <property type="match status" value="1"/>
</dbReference>
<accession>A0A3P7Z2P9</accession>
<evidence type="ECO:0000256" key="1">
    <source>
        <dbReference type="SAM" id="Phobius"/>
    </source>
</evidence>
<feature type="transmembrane region" description="Helical" evidence="1">
    <location>
        <begin position="32"/>
        <end position="51"/>
    </location>
</feature>
<evidence type="ECO:0000313" key="4">
    <source>
        <dbReference type="Proteomes" id="UP000050761"/>
    </source>
</evidence>
<gene>
    <name evidence="3" type="ORF">HPBE_LOCUS7302</name>
</gene>
<organism evidence="3">
    <name type="scientific">Heligmosomoides polygyrus</name>
    <name type="common">Parasitic roundworm</name>
    <dbReference type="NCBI Taxonomy" id="6339"/>
    <lineage>
        <taxon>Eukaryota</taxon>
        <taxon>Metazoa</taxon>
        <taxon>Ecdysozoa</taxon>
        <taxon>Nematoda</taxon>
        <taxon>Chromadorea</taxon>
        <taxon>Rhabditida</taxon>
        <taxon>Rhabditina</taxon>
        <taxon>Rhabditomorpha</taxon>
        <taxon>Strongyloidea</taxon>
        <taxon>Heligmosomidae</taxon>
        <taxon>Heligmosomoides</taxon>
    </lineage>
</organism>
<feature type="domain" description="Acyltransferase 3" evidence="2">
    <location>
        <begin position="8"/>
        <end position="170"/>
    </location>
</feature>
<evidence type="ECO:0000313" key="3">
    <source>
        <dbReference type="EMBL" id="VDO71673.1"/>
    </source>
</evidence>
<keyword evidence="4" id="KW-1185">Reference proteome</keyword>
<proteinExistence type="predicted"/>
<feature type="transmembrane region" description="Helical" evidence="1">
    <location>
        <begin position="71"/>
        <end position="94"/>
    </location>
</feature>
<dbReference type="InterPro" id="IPR002656">
    <property type="entry name" value="Acyl_transf_3_dom"/>
</dbReference>
<dbReference type="Proteomes" id="UP000050761">
    <property type="component" value="Unassembled WGS sequence"/>
</dbReference>
<reference evidence="5" key="2">
    <citation type="submission" date="2019-09" db="UniProtKB">
        <authorList>
            <consortium name="WormBaseParasite"/>
        </authorList>
    </citation>
    <scope>IDENTIFICATION</scope>
</reference>
<dbReference type="InterPro" id="IPR050879">
    <property type="entry name" value="Acyltransferase_3"/>
</dbReference>
<reference evidence="3 4" key="1">
    <citation type="submission" date="2018-11" db="EMBL/GenBank/DDBJ databases">
        <authorList>
            <consortium name="Pathogen Informatics"/>
        </authorList>
    </citation>
    <scope>NUCLEOTIDE SEQUENCE [LARGE SCALE GENOMIC DNA]</scope>
</reference>
<dbReference type="PANTHER" id="PTHR23028:SF53">
    <property type="entry name" value="ACYL_TRANSF_3 DOMAIN-CONTAINING PROTEIN"/>
    <property type="match status" value="1"/>
</dbReference>
<name>A0A3P7Z2P9_HELPZ</name>
<feature type="transmembrane region" description="Helical" evidence="1">
    <location>
        <begin position="139"/>
        <end position="158"/>
    </location>
</feature>
<evidence type="ECO:0000259" key="2">
    <source>
        <dbReference type="Pfam" id="PF01757"/>
    </source>
</evidence>
<dbReference type="OrthoDB" id="92766at2759"/>
<evidence type="ECO:0000313" key="5">
    <source>
        <dbReference type="WBParaSite" id="HPBE_0000730101-mRNA-1"/>
    </source>
</evidence>
<dbReference type="AlphaFoldDB" id="A0A3P7Z2P9"/>
<dbReference type="WBParaSite" id="HPBE_0000730101-mRNA-1">
    <property type="protein sequence ID" value="HPBE_0000730101-mRNA-1"/>
    <property type="gene ID" value="HPBE_0000730101"/>
</dbReference>
<keyword evidence="1" id="KW-0812">Transmembrane</keyword>
<dbReference type="Pfam" id="PF01757">
    <property type="entry name" value="Acyl_transf_3"/>
    <property type="match status" value="1"/>
</dbReference>
<keyword evidence="1" id="KW-0472">Membrane</keyword>
<dbReference type="GO" id="GO:0016747">
    <property type="term" value="F:acyltransferase activity, transferring groups other than amino-acyl groups"/>
    <property type="evidence" value="ECO:0007669"/>
    <property type="project" value="InterPro"/>
</dbReference>